<feature type="domain" description="Reverse transcriptase" evidence="6">
    <location>
        <begin position="451"/>
        <end position="753"/>
    </location>
</feature>
<feature type="region of interest" description="Disordered" evidence="5">
    <location>
        <begin position="1"/>
        <end position="31"/>
    </location>
</feature>
<dbReference type="GO" id="GO:0000215">
    <property type="term" value="F:tRNA 2'-phosphotransferase activity"/>
    <property type="evidence" value="ECO:0007669"/>
    <property type="project" value="UniProtKB-EC"/>
</dbReference>
<dbReference type="EC" id="2.7.1.160" evidence="2"/>
<dbReference type="InterPro" id="IPR036691">
    <property type="entry name" value="Endo/exonu/phosph_ase_sf"/>
</dbReference>
<comment type="catalytic activity">
    <reaction evidence="3">
        <text>2'-phospho-[ligated tRNA] + NAD(+) = mature tRNA + ADP-alpha-D-ribose 1'',2''-cyclic phosphate + nicotinamide</text>
        <dbReference type="Rhea" id="RHEA:23324"/>
        <dbReference type="Rhea" id="RHEA-COMP:11106"/>
        <dbReference type="Rhea" id="RHEA-COMP:11107"/>
        <dbReference type="ChEBI" id="CHEBI:17154"/>
        <dbReference type="ChEBI" id="CHEBI:57540"/>
        <dbReference type="ChEBI" id="CHEBI:76596"/>
        <dbReference type="ChEBI" id="CHEBI:82883"/>
        <dbReference type="ChEBI" id="CHEBI:85027"/>
        <dbReference type="EC" id="2.7.1.160"/>
    </reaction>
</comment>
<protein>
    <recommendedName>
        <fullName evidence="2">2'-phosphotransferase</fullName>
        <ecNumber evidence="2">2.7.1.160</ecNumber>
    </recommendedName>
</protein>
<feature type="region of interest" description="Disordered" evidence="5">
    <location>
        <begin position="1442"/>
        <end position="1557"/>
    </location>
</feature>
<evidence type="ECO:0000256" key="2">
    <source>
        <dbReference type="ARBA" id="ARBA00012007"/>
    </source>
</evidence>
<dbReference type="InterPro" id="IPR042080">
    <property type="entry name" value="RNA_2'-PTrans_N"/>
</dbReference>
<dbReference type="InterPro" id="IPR002745">
    <property type="entry name" value="Ptrans_KptA/Tpt1"/>
</dbReference>
<feature type="region of interest" description="Disordered" evidence="5">
    <location>
        <begin position="887"/>
        <end position="926"/>
    </location>
</feature>
<dbReference type="PANTHER" id="PTHR19446">
    <property type="entry name" value="REVERSE TRANSCRIPTASES"/>
    <property type="match status" value="1"/>
</dbReference>
<feature type="compositionally biased region" description="Polar residues" evidence="5">
    <location>
        <begin position="1491"/>
        <end position="1501"/>
    </location>
</feature>
<gene>
    <name evidence="7" type="ORF">SNAT2548_LOCUS31109</name>
</gene>
<evidence type="ECO:0000256" key="4">
    <source>
        <dbReference type="SAM" id="Coils"/>
    </source>
</evidence>
<keyword evidence="4" id="KW-0175">Coiled coil</keyword>
<dbReference type="Proteomes" id="UP000604046">
    <property type="component" value="Unassembled WGS sequence"/>
</dbReference>
<feature type="compositionally biased region" description="Low complexity" evidence="5">
    <location>
        <begin position="1450"/>
        <end position="1459"/>
    </location>
</feature>
<comment type="function">
    <text evidence="1">Catalyzes the last step of tRNA splicing, the transfer of the splice junction 2'-phosphate from ligated tRNA to NAD to produce ADP-ribose 1''-2'' cyclic phosphate.</text>
</comment>
<name>A0A812U6M7_9DINO</name>
<feature type="coiled-coil region" evidence="4">
    <location>
        <begin position="2435"/>
        <end position="2471"/>
    </location>
</feature>
<evidence type="ECO:0000256" key="3">
    <source>
        <dbReference type="ARBA" id="ARBA00047949"/>
    </source>
</evidence>
<dbReference type="InterPro" id="IPR043502">
    <property type="entry name" value="DNA/RNA_pol_sf"/>
</dbReference>
<dbReference type="Pfam" id="PF03372">
    <property type="entry name" value="Exo_endo_phos"/>
    <property type="match status" value="1"/>
</dbReference>
<evidence type="ECO:0000256" key="1">
    <source>
        <dbReference type="ARBA" id="ARBA00003343"/>
    </source>
</evidence>
<evidence type="ECO:0000256" key="5">
    <source>
        <dbReference type="SAM" id="MobiDB-lite"/>
    </source>
</evidence>
<organism evidence="7 8">
    <name type="scientific">Symbiodinium natans</name>
    <dbReference type="NCBI Taxonomy" id="878477"/>
    <lineage>
        <taxon>Eukaryota</taxon>
        <taxon>Sar</taxon>
        <taxon>Alveolata</taxon>
        <taxon>Dinophyceae</taxon>
        <taxon>Suessiales</taxon>
        <taxon>Symbiodiniaceae</taxon>
        <taxon>Symbiodinium</taxon>
    </lineage>
</organism>
<feature type="compositionally biased region" description="Basic and acidic residues" evidence="5">
    <location>
        <begin position="1527"/>
        <end position="1546"/>
    </location>
</feature>
<feature type="compositionally biased region" description="Basic residues" evidence="5">
    <location>
        <begin position="909"/>
        <end position="919"/>
    </location>
</feature>
<dbReference type="InterPro" id="IPR000477">
    <property type="entry name" value="RT_dom"/>
</dbReference>
<dbReference type="SUPFAM" id="SSF56399">
    <property type="entry name" value="ADP-ribosylation"/>
    <property type="match status" value="1"/>
</dbReference>
<dbReference type="PROSITE" id="PS50878">
    <property type="entry name" value="RT_POL"/>
    <property type="match status" value="2"/>
</dbReference>
<feature type="domain" description="Reverse transcriptase" evidence="6">
    <location>
        <begin position="2570"/>
        <end position="2878"/>
    </location>
</feature>
<dbReference type="InterPro" id="IPR005135">
    <property type="entry name" value="Endo/exonuclease/phosphatase"/>
</dbReference>
<dbReference type="EMBL" id="CAJNDS010002639">
    <property type="protein sequence ID" value="CAE7553901.1"/>
    <property type="molecule type" value="Genomic_DNA"/>
</dbReference>
<feature type="region of interest" description="Disordered" evidence="5">
    <location>
        <begin position="1139"/>
        <end position="1201"/>
    </location>
</feature>
<evidence type="ECO:0000259" key="6">
    <source>
        <dbReference type="PROSITE" id="PS50878"/>
    </source>
</evidence>
<comment type="caution">
    <text evidence="7">The sequence shown here is derived from an EMBL/GenBank/DDBJ whole genome shotgun (WGS) entry which is preliminary data.</text>
</comment>
<reference evidence="7" key="1">
    <citation type="submission" date="2021-02" db="EMBL/GenBank/DDBJ databases">
        <authorList>
            <person name="Dougan E. K."/>
            <person name="Rhodes N."/>
            <person name="Thang M."/>
            <person name="Chan C."/>
        </authorList>
    </citation>
    <scope>NUCLEOTIDE SEQUENCE</scope>
</reference>
<dbReference type="Pfam" id="PF00078">
    <property type="entry name" value="RVT_1"/>
    <property type="match status" value="2"/>
</dbReference>
<evidence type="ECO:0000313" key="8">
    <source>
        <dbReference type="Proteomes" id="UP000604046"/>
    </source>
</evidence>
<dbReference type="Gene3D" id="1.10.10.970">
    <property type="entry name" value="RNA 2'-phosphotransferase, Tpt1/KptA family, N-terminal domain"/>
    <property type="match status" value="1"/>
</dbReference>
<keyword evidence="8" id="KW-1185">Reference proteome</keyword>
<proteinExistence type="predicted"/>
<dbReference type="CDD" id="cd01650">
    <property type="entry name" value="RT_nLTR_like"/>
    <property type="match status" value="1"/>
</dbReference>
<feature type="region of interest" description="Disordered" evidence="5">
    <location>
        <begin position="1963"/>
        <end position="2002"/>
    </location>
</feature>
<accession>A0A812U6M7</accession>
<dbReference type="Gene3D" id="3.60.10.10">
    <property type="entry name" value="Endonuclease/exonuclease/phosphatase"/>
    <property type="match status" value="2"/>
</dbReference>
<feature type="compositionally biased region" description="Basic and acidic residues" evidence="5">
    <location>
        <begin position="895"/>
        <end position="904"/>
    </location>
</feature>
<evidence type="ECO:0000313" key="7">
    <source>
        <dbReference type="EMBL" id="CAE7553901.1"/>
    </source>
</evidence>
<sequence length="3089" mass="348919">MDQNRGFREVAPPDEAEQHAQRSQLTMNKTGKRSYQRACKVALAKGAALYKGRLLTAQALGAHEGQFASPAKAEKRSFQPNRQIHHKFDMEVLTWNAGSITSRVWNEILALLATTEYQNIKIVFLQESHWQQDQVYSSGPWSVLTCGSTSRHKAGLVVLVHSSLAPLSEIRSTSIVPGHLQHVMIPWQRSRIHLLNLYQHVWDSKLSKTENRGRRKDVMTQLENRIQRVPQRDFLIVAGDFNAHAVTERPHIGPSVPHRVRFANADVKTLPSLCKSCGLTALNTWASGHRSTYTNSDGTYSSQIDFMLVRLHDARRRSKEAYSDKNFPVAAYRDGSKHFPVRATLFIPPYSPTPSKPRPFDATALDASFRRKDDNWHAYSHRLTESVVRTMQERPSWQELDEVMVRVSAEHYPTPRKSQPAAGPIHQEYWKKVRQIQAHKRAGTEHNPDCQKLVEDIKEEETCSVAPSAESQPKGSSRPIGVISVPGKVLAGAVKTRIAPALQVSSQLQPQFAYIRQRGVRDAIAKACQHLDFAQQLRQEHRRDLHKSQRGARQAQLSGALTISVDLSKAFDSVNRHELLAALDRLGTDPVTKGLVVQLHSETSYNMGTGGLEIQVPTSSGIKQGCKLAPALWSALTLLVMSRMEQKWGPDSKQAREILTVFADDFLLQETFTSFPELQKVLLRIEALFQSLEDVGLEVNPAKSKALLMVQGTQQSIFRKKHTMRKEKQLHIVLPSGHKIPIHHKLTYLGVQLSYGSYKDQTVDYRIAQAQGKFELLRHILCSTKALEASKKLEIWRVYVESSLLHGLVATGVTSSGLQKLQSKYSRMLRSIFKQHQHYSHIDTKTLFEQYKVQSPQAVLISQMKNYQDALDACQKSNPDQNIQWHLGLRDEDDSPTKKIRQAEPKNLPKQKAKGRGRGTGRGASNEKVLQSLTRLSINHEDSLNTLQQELSWVMYLTTGELSILPNIYAEKSKDASKLSTPFRTRAMRLVLEQTLERVEQIQTKEDVLADAEKEGWVVRAKDTEAPAFVYQQWSSEQDKTVLDTARRAVPAEDVVQLLKTCLEELAQHPQLISRLMPSRPIVEKMTGGPVRVHIQVQLQHLKGKFHQALSGLTDNAVWAAIEGSLRTIVEQCEATSTTAASSEPLSWRDAQRQARRKPNHNRGGKKAKAAPSSQPVTFLPRAEVSSAEVSSERTPEQAESISFLVPDFDRRASGQASDWNTSTHVQSRYAWTKRHKEREQLDPTKDVMEEAKIFIRTFLRTRKGPSNSDLTAKLGDPVMQEDWVRFPLRDVVQRCTGTDDRVGYHGTKLESLYSILYLGKLQPSQDSSQGEQYFEGYPGVYIHSGRHERKAESYVTHVWFPILKEGNKSLRAVAAKLAVSFDQAAGSLRGSKATDQYILREDYVQLEALLLHITDSLPLGTYVQTGWNPLAEAAPIQRIARERPEEPSSYRNPPRSSSQHAKESAAFQDDDNSTWQAAAPPWRGNKAMASDQSALPTSLHQPEDDSDESWGIWSPAADPAGTDLQDPLHQEVPQHQEGGRREHAWKPATQQSPSLADLDVNLDRLSGRGAHETRREMIGKLLTQALRHDPAKYGISLDTAGYANLKSLLNSRQFWRAEVTVHEVQRVLEISQKVRVEQMISEEDGENYIRALQGHGRDIPLEDDQLHEVLTSSTTPEWGVHGTSWRAWHQIRFREDSSVEIWIHLPSLIDSGHKVRRAKNGVLLTRGPIDLSHISTVIDRRTGELGVAKSTSSGRHFLLQFLVVAEDQNISSETTSTRVAEYLNTHKVKILAQFMNYAHEVLQAERMKTLLWAVQSLPGYDEWREIKASRRQKLRSISLRYLSLMRFTELPTTQGTWYYSVILTELESFYRETHIIRYTSSMLPPHLDAQYQQEVGQVRDEFFAEDAEMNIAIAQWTTISAGCFWLTSTDALNNQVVRPGNQEEAILPKSKRGVKYKLAKTAGAPKAGPAMDQNRGCREVAPPDEAEQHAQRSQLTMNKTGKRSYQRACKVALAKGAALYKGRLLTAQALGAHEDQFAVSEKPEKQSFQPIRQYHHKYEIEVLSWNAGSITSRVWNELLAILATPEYQNIKLVLLQESHWQQDQTYSSGPWSVLTCGSESRHKAGLVVLVHRSVAQLSEIRSTTIIPGHLQHVMIPWQRSRIHLLNLCQHVWDSKLSKLDNRRRRKDVLSQLETRLRRVPLRDFMLVAGDFNSHAVTERPFIGPSVPRRARFANADVRSLPELCRSCGLTALNTWASSHKSTYANSDGTYESQIDFLLVRLQDSRRRSKEASSDKNFPVAAYRDGSKHFPVRAKLFVPPHSPPPSKPKPFDATALDASFRRKDEDWQAYSKHLTAEVVKSVAEQNSWQSIDRTMVRVTAEQFPPPRKAQPVAGPIQQAYWTKVRQIQEHKRSGNGQSPECQQLISDIKTEAQSFKKLQKQRKLEKQERLLLQAQEDKRQQSHKLSQALRKLAPWKPAQRVNLRDSAGEPLDAKASASAMREYSSHIFSKGSPLDPVAARPREAVNASQVAEQIKTIPVGKAVPSMSAPVSAWKSLAPEAHVKTADLINTEVSQSDISPYLKDPRIAWIPKPGKPATAMKNLRPIGVISVPGKVLAGAVKTRIAPALQERSQLEPQFAYIRRRGVRDAIAKACQHLDLVQEMRQEHRRDMHKAQQGQRRLPLAGALTVSVDLSKAFDSVNRQELLEALDKLNIDQTTKDFVVQLHSCTSYNMGTNGLEFSVPTSSGIKQGCKLAPALWSALTLLVMDRMEKKWGPGSSQARDILTVFADDFLHQETFISFAELQQVLTRLEALFQSLEEVGLEVNPAKSKALLMVQGTQQSLFRKQYTKRLKNQLHLVLPSGHQIPIHHQLTYLGVQLSYGAYKDQTVDYRISQAQGKFELLRSILCTTKALDEAKKLEIWRVYVESSLLHGIVSTGITHTGLQKLQSKYSRMLRSIFQQHQHFSRMETTELFEHHKIQTPQEVLLRQMRNYQDAMDAAKPTGNLQTIQEYLGLRSRLISQQQLLQSMQLALAEEDHAAKEQTSWALNSKSSHIVCRDSRNVQHVTNSCAQCISFADMLNREHVQSFQS</sequence>
<dbReference type="SUPFAM" id="SSF56672">
    <property type="entry name" value="DNA/RNA polymerases"/>
    <property type="match status" value="2"/>
</dbReference>
<dbReference type="SUPFAM" id="SSF56219">
    <property type="entry name" value="DNase I-like"/>
    <property type="match status" value="2"/>
</dbReference>
<dbReference type="Pfam" id="PF01885">
    <property type="entry name" value="PTS_2-RNA"/>
    <property type="match status" value="1"/>
</dbReference>
<feature type="compositionally biased region" description="Basic residues" evidence="5">
    <location>
        <begin position="1154"/>
        <end position="1169"/>
    </location>
</feature>